<evidence type="ECO:0000256" key="3">
    <source>
        <dbReference type="SAM" id="SignalP"/>
    </source>
</evidence>
<feature type="chain" id="PRO_5046857767" evidence="3">
    <location>
        <begin position="29"/>
        <end position="502"/>
    </location>
</feature>
<dbReference type="Proteomes" id="UP000664832">
    <property type="component" value="Unassembled WGS sequence"/>
</dbReference>
<dbReference type="Pfam" id="PF12799">
    <property type="entry name" value="LRR_4"/>
    <property type="match status" value="2"/>
</dbReference>
<keyword evidence="5" id="KW-1185">Reference proteome</keyword>
<dbReference type="RefSeq" id="WP_206899979.1">
    <property type="nucleotide sequence ID" value="NZ_JAFLWI010000024.1"/>
</dbReference>
<dbReference type="InterPro" id="IPR003591">
    <property type="entry name" value="Leu-rich_rpt_typical-subtyp"/>
</dbReference>
<dbReference type="PROSITE" id="PS51450">
    <property type="entry name" value="LRR"/>
    <property type="match status" value="3"/>
</dbReference>
<dbReference type="InterPro" id="IPR032675">
    <property type="entry name" value="LRR_dom_sf"/>
</dbReference>
<name>A0ABS3I2W3_9ENTE</name>
<reference evidence="4 5" key="1">
    <citation type="submission" date="2021-03" db="EMBL/GenBank/DDBJ databases">
        <title>Enterococcal diversity collection.</title>
        <authorList>
            <person name="Gilmore M.S."/>
            <person name="Schwartzman J."/>
            <person name="Van Tyne D."/>
            <person name="Martin M."/>
            <person name="Earl A.M."/>
            <person name="Manson A.L."/>
            <person name="Straub T."/>
            <person name="Salamzade R."/>
            <person name="Saavedra J."/>
            <person name="Lebreton F."/>
            <person name="Prichula J."/>
            <person name="Schaufler K."/>
            <person name="Gaca A."/>
            <person name="Sgardioli B."/>
            <person name="Wagenaar J."/>
            <person name="Strong T."/>
        </authorList>
    </citation>
    <scope>NUCLEOTIDE SEQUENCE [LARGE SCALE GENOMIC DNA]</scope>
    <source>
        <strain evidence="4 5">MSG2901</strain>
    </source>
</reference>
<dbReference type="EMBL" id="JAFLWI010000024">
    <property type="protein sequence ID" value="MBO0483049.1"/>
    <property type="molecule type" value="Genomic_DNA"/>
</dbReference>
<gene>
    <name evidence="4" type="ORF">JZO71_12045</name>
</gene>
<proteinExistence type="predicted"/>
<keyword evidence="3" id="KW-0732">Signal</keyword>
<dbReference type="Gene3D" id="3.80.10.10">
    <property type="entry name" value="Ribonuclease Inhibitor"/>
    <property type="match status" value="2"/>
</dbReference>
<keyword evidence="1" id="KW-0433">Leucine-rich repeat</keyword>
<dbReference type="PANTHER" id="PTHR46652">
    <property type="entry name" value="LEUCINE-RICH REPEAT AND IQ DOMAIN-CONTAINING PROTEIN 1-RELATED"/>
    <property type="match status" value="1"/>
</dbReference>
<sequence length="502" mass="56722">MKRKLFFTVASLVLFSTALGTFSPISYANENVPQQEQTIKVSNYFTDTLAPLKENQIDSQLAAKSTQTITINDPAFESKLKEIFHLTTDEPITSQHMESLVTLDISGLSIKDITGIEFALNLTDFRLNNNLVTDLTPIQNLTKLRIIGATNNGISSIDTMNHLPALEQLALSNNQLTSLDGVSKFPTIKQLWVDNNQLSSLVDLYYINDLRMINFNFNNIIDLAPLKKHTKLQGIYGAENKIQRVDTQLDFPNLVALELSENRLSLPGNNFPQIENLRKIAEFKNLQQLGLSSNELNDISPLVELPNLKHLTLSGNELTSLEVLEDIPSLQKVVAFNQTVSGSNTWTNHKTPLKLRTIHGERPNVTFNQPGTYDGTNVSWLEAGTNNLSWSFSNANSSEQFSGIYIQYAAPDWNNPTTPRNLKVQKYEHFGTILSWDASTDDSGIRHYEYYRDDRLITTTTDTSYCDYQINGPGQWKIKVRAVDFTGKISDYSEELFFSRWF</sequence>
<feature type="signal peptide" evidence="3">
    <location>
        <begin position="1"/>
        <end position="28"/>
    </location>
</feature>
<dbReference type="SMART" id="SM00369">
    <property type="entry name" value="LRR_TYP"/>
    <property type="match status" value="3"/>
</dbReference>
<dbReference type="SUPFAM" id="SSF49265">
    <property type="entry name" value="Fibronectin type III"/>
    <property type="match status" value="1"/>
</dbReference>
<comment type="caution">
    <text evidence="4">The sequence shown here is derived from an EMBL/GenBank/DDBJ whole genome shotgun (WGS) entry which is preliminary data.</text>
</comment>
<dbReference type="InterPro" id="IPR025875">
    <property type="entry name" value="Leu-rich_rpt_4"/>
</dbReference>
<dbReference type="Gene3D" id="2.60.40.10">
    <property type="entry name" value="Immunoglobulins"/>
    <property type="match status" value="1"/>
</dbReference>
<organism evidence="4 5">
    <name type="scientific">Candidatus Enterococcus courvalinii</name>
    <dbReference type="NCBI Taxonomy" id="2815329"/>
    <lineage>
        <taxon>Bacteria</taxon>
        <taxon>Bacillati</taxon>
        <taxon>Bacillota</taxon>
        <taxon>Bacilli</taxon>
        <taxon>Lactobacillales</taxon>
        <taxon>Enterococcaceae</taxon>
        <taxon>Enterococcus</taxon>
    </lineage>
</organism>
<evidence type="ECO:0000256" key="1">
    <source>
        <dbReference type="ARBA" id="ARBA00022614"/>
    </source>
</evidence>
<evidence type="ECO:0000313" key="5">
    <source>
        <dbReference type="Proteomes" id="UP000664832"/>
    </source>
</evidence>
<dbReference type="PANTHER" id="PTHR46652:SF3">
    <property type="entry name" value="LEUCINE-RICH REPEAT-CONTAINING PROTEIN 9"/>
    <property type="match status" value="1"/>
</dbReference>
<dbReference type="InterPro" id="IPR001611">
    <property type="entry name" value="Leu-rich_rpt"/>
</dbReference>
<dbReference type="SMART" id="SM00365">
    <property type="entry name" value="LRR_SD22"/>
    <property type="match status" value="6"/>
</dbReference>
<keyword evidence="2" id="KW-0677">Repeat</keyword>
<accession>A0ABS3I2W3</accession>
<dbReference type="InterPro" id="IPR036116">
    <property type="entry name" value="FN3_sf"/>
</dbReference>
<protein>
    <submittedName>
        <fullName evidence="4">Leucine-rich repeat domain-containing protein</fullName>
    </submittedName>
</protein>
<evidence type="ECO:0000256" key="2">
    <source>
        <dbReference type="ARBA" id="ARBA00022737"/>
    </source>
</evidence>
<dbReference type="InterPro" id="IPR013783">
    <property type="entry name" value="Ig-like_fold"/>
</dbReference>
<dbReference type="SUPFAM" id="SSF52058">
    <property type="entry name" value="L domain-like"/>
    <property type="match status" value="1"/>
</dbReference>
<dbReference type="InterPro" id="IPR050836">
    <property type="entry name" value="SDS22/Internalin_LRR"/>
</dbReference>
<evidence type="ECO:0000313" key="4">
    <source>
        <dbReference type="EMBL" id="MBO0483049.1"/>
    </source>
</evidence>